<protein>
    <submittedName>
        <fullName evidence="2">Transposase</fullName>
    </submittedName>
</protein>
<dbReference type="InterPro" id="IPR024445">
    <property type="entry name" value="Tnp_ISXO2-like"/>
</dbReference>
<dbReference type="EMBL" id="LUUJ01000014">
    <property type="protein sequence ID" value="OAI20687.1"/>
    <property type="molecule type" value="Genomic_DNA"/>
</dbReference>
<evidence type="ECO:0000313" key="2">
    <source>
        <dbReference type="EMBL" id="OAI20687.1"/>
    </source>
</evidence>
<proteinExistence type="predicted"/>
<dbReference type="OrthoDB" id="271821at2"/>
<feature type="domain" description="ISXO2-like transposase" evidence="1">
    <location>
        <begin position="137"/>
        <end position="283"/>
    </location>
</feature>
<dbReference type="Pfam" id="PF12760">
    <property type="entry name" value="Zn_ribbon_IS1595"/>
    <property type="match status" value="1"/>
</dbReference>
<dbReference type="RefSeq" id="WP_064039081.1">
    <property type="nucleotide sequence ID" value="NZ_LUUJ01000014.1"/>
</dbReference>
<name>A0A177NRI5_9GAMM</name>
<gene>
    <name evidence="2" type="ORF">A1507_22720</name>
</gene>
<dbReference type="AlphaFoldDB" id="A0A177NRI5"/>
<evidence type="ECO:0000259" key="1">
    <source>
        <dbReference type="SMART" id="SM01126"/>
    </source>
</evidence>
<dbReference type="Pfam" id="PF12762">
    <property type="entry name" value="DDE_Tnp_IS1595"/>
    <property type="match status" value="1"/>
</dbReference>
<dbReference type="NCBIfam" id="NF033547">
    <property type="entry name" value="transpos_IS1595"/>
    <property type="match status" value="1"/>
</dbReference>
<organism evidence="2 3">
    <name type="scientific">Methylomonas koyamae</name>
    <dbReference type="NCBI Taxonomy" id="702114"/>
    <lineage>
        <taxon>Bacteria</taxon>
        <taxon>Pseudomonadati</taxon>
        <taxon>Pseudomonadota</taxon>
        <taxon>Gammaproteobacteria</taxon>
        <taxon>Methylococcales</taxon>
        <taxon>Methylococcaceae</taxon>
        <taxon>Methylomonas</taxon>
    </lineage>
</organism>
<dbReference type="InterPro" id="IPR024442">
    <property type="entry name" value="Transposase_Zn_ribbon"/>
</dbReference>
<reference evidence="2 3" key="1">
    <citation type="submission" date="2016-03" db="EMBL/GenBank/DDBJ databases">
        <authorList>
            <person name="Ploux O."/>
        </authorList>
    </citation>
    <scope>NUCLEOTIDE SEQUENCE [LARGE SCALE GENOMIC DNA]</scope>
    <source>
        <strain evidence="2 3">R-45378</strain>
    </source>
</reference>
<dbReference type="SMART" id="SM01126">
    <property type="entry name" value="DDE_Tnp_IS1595"/>
    <property type="match status" value="1"/>
</dbReference>
<comment type="caution">
    <text evidence="2">The sequence shown here is derived from an EMBL/GenBank/DDBJ whole genome shotgun (WGS) entry which is preliminary data.</text>
</comment>
<sequence length="317" mass="34774">MSMNRVQFQPGLSMPEFMQQFGTEAQCETALIQARWPQGFRCPKCDHDEHCVLARKGRKTFQCNACHHQTSIIAGTVFQGSNLPLTIWFLGIHLISQAKTGLSALALKRQLGISYPSAWLMHHKLMQAMAEREAGYCLSGSVQIDDAYLGGEHSGGKVGRGSENKIPFVAAVSLDGAGHPNRVKLTPVSGFTTEAIAAWAQSHLEADCRVTSDGLACFAGVTAAGCQHNPVVAGGRKPNELPEFRWVNTVLGNVKTSLSGVYHAFDFSKYAYRYLAAIAYRFNRRFHLSTLPQRLLVAAVTIGPRSEAWLRLAENHC</sequence>
<accession>A0A177NRI5</accession>
<dbReference type="Proteomes" id="UP000077857">
    <property type="component" value="Unassembled WGS sequence"/>
</dbReference>
<evidence type="ECO:0000313" key="3">
    <source>
        <dbReference type="Proteomes" id="UP000077857"/>
    </source>
</evidence>